<sequence>MNKTLRSLLCYNFLNNDGCRLLLRNKGLYACELTVWYFKALLLMWLFLVLNKGCVLFLNPCGFLFLSLWFLHIFLKLLVRNLQLYDLLILWYILLALLNILTLNHWCIDTANKPIKLIHITIPMLTPFFKTTFKFWIFQCGILLLYLLNGLIITFSITFFFRPLKSSTI</sequence>
<protein>
    <submittedName>
        <fullName evidence="2">Uncharacterized protein</fullName>
    </submittedName>
</protein>
<proteinExistence type="predicted"/>
<feature type="transmembrane region" description="Helical" evidence="1">
    <location>
        <begin position="56"/>
        <end position="75"/>
    </location>
</feature>
<keyword evidence="1" id="KW-0472">Membrane</keyword>
<organism evidence="2 3">
    <name type="scientific">Wickerhamomyces pijperi</name>
    <name type="common">Yeast</name>
    <name type="synonym">Pichia pijperi</name>
    <dbReference type="NCBI Taxonomy" id="599730"/>
    <lineage>
        <taxon>Eukaryota</taxon>
        <taxon>Fungi</taxon>
        <taxon>Dikarya</taxon>
        <taxon>Ascomycota</taxon>
        <taxon>Saccharomycotina</taxon>
        <taxon>Saccharomycetes</taxon>
        <taxon>Phaffomycetales</taxon>
        <taxon>Wickerhamomycetaceae</taxon>
        <taxon>Wickerhamomyces</taxon>
    </lineage>
</organism>
<feature type="transmembrane region" description="Helical" evidence="1">
    <location>
        <begin position="28"/>
        <end position="50"/>
    </location>
</feature>
<evidence type="ECO:0000313" key="3">
    <source>
        <dbReference type="Proteomes" id="UP000774326"/>
    </source>
</evidence>
<dbReference type="Proteomes" id="UP000774326">
    <property type="component" value="Unassembled WGS sequence"/>
</dbReference>
<keyword evidence="1" id="KW-1133">Transmembrane helix</keyword>
<keyword evidence="3" id="KW-1185">Reference proteome</keyword>
<name>A0A9P8PP57_WICPI</name>
<feature type="transmembrane region" description="Helical" evidence="1">
    <location>
        <begin position="87"/>
        <end position="106"/>
    </location>
</feature>
<evidence type="ECO:0000313" key="2">
    <source>
        <dbReference type="EMBL" id="KAH3674774.1"/>
    </source>
</evidence>
<dbReference type="EMBL" id="JAEUBG010005453">
    <property type="protein sequence ID" value="KAH3674774.1"/>
    <property type="molecule type" value="Genomic_DNA"/>
</dbReference>
<evidence type="ECO:0000256" key="1">
    <source>
        <dbReference type="SAM" id="Phobius"/>
    </source>
</evidence>
<reference evidence="2" key="1">
    <citation type="journal article" date="2021" name="Open Biol.">
        <title>Shared evolutionary footprints suggest mitochondrial oxidative damage underlies multiple complex I losses in fungi.</title>
        <authorList>
            <person name="Schikora-Tamarit M.A."/>
            <person name="Marcet-Houben M."/>
            <person name="Nosek J."/>
            <person name="Gabaldon T."/>
        </authorList>
    </citation>
    <scope>NUCLEOTIDE SEQUENCE</scope>
    <source>
        <strain evidence="2">CBS2887</strain>
    </source>
</reference>
<feature type="transmembrane region" description="Helical" evidence="1">
    <location>
        <begin position="135"/>
        <end position="161"/>
    </location>
</feature>
<dbReference type="AlphaFoldDB" id="A0A9P8PP57"/>
<gene>
    <name evidence="2" type="ORF">WICPIJ_009462</name>
</gene>
<comment type="caution">
    <text evidence="2">The sequence shown here is derived from an EMBL/GenBank/DDBJ whole genome shotgun (WGS) entry which is preliminary data.</text>
</comment>
<keyword evidence="1" id="KW-0812">Transmembrane</keyword>
<reference evidence="2" key="2">
    <citation type="submission" date="2021-01" db="EMBL/GenBank/DDBJ databases">
        <authorList>
            <person name="Schikora-Tamarit M.A."/>
        </authorList>
    </citation>
    <scope>NUCLEOTIDE SEQUENCE</scope>
    <source>
        <strain evidence="2">CBS2887</strain>
    </source>
</reference>
<accession>A0A9P8PP57</accession>